<keyword evidence="3 6" id="KW-0808">Transferase</keyword>
<keyword evidence="10" id="KW-1185">Reference proteome</keyword>
<evidence type="ECO:0000256" key="3">
    <source>
        <dbReference type="ARBA" id="ARBA00022679"/>
    </source>
</evidence>
<dbReference type="SMART" id="SM00827">
    <property type="entry name" value="PKS_AT"/>
    <property type="match status" value="1"/>
</dbReference>
<dbReference type="SUPFAM" id="SSF55048">
    <property type="entry name" value="Probable ACP-binding domain of malonyl-CoA ACP transacylase"/>
    <property type="match status" value="1"/>
</dbReference>
<feature type="active site" evidence="7">
    <location>
        <position position="201"/>
    </location>
</feature>
<dbReference type="PIRSF" id="PIRSF000446">
    <property type="entry name" value="Mct"/>
    <property type="match status" value="1"/>
</dbReference>
<accession>A0A6G9QIE5</accession>
<sequence>MENVAFVFPGQGSQAVGMLADLAASETIVAETFTEASNALGYDLWALVNNGPAEELNQTDKTQPALLTASVAIWRAYQASGKPNPALLAGHSLGEYSALVCAGVIDFKDAVKLVELRGQLMQQAVPVGSGAMYAIIGLDDEGIAKACEDSAQGEVVSPVNYNSPGQVVIAGQKDAVERAAAACKAAGAKMTVALPVSVPSHCALMKPAADKLAQALQNITFNPPVINVVNNVDVAMPTSAQDIKDALVRQLYCPVRWSESVSFMAEQGVTQLVEIGPGKVLTGLAKRINKAVSAKAVNDAASFAALTE</sequence>
<dbReference type="PANTHER" id="PTHR42681">
    <property type="entry name" value="MALONYL-COA-ACYL CARRIER PROTEIN TRANSACYLASE, MITOCHONDRIAL"/>
    <property type="match status" value="1"/>
</dbReference>
<evidence type="ECO:0000313" key="10">
    <source>
        <dbReference type="Proteomes" id="UP000502608"/>
    </source>
</evidence>
<dbReference type="InterPro" id="IPR004410">
    <property type="entry name" value="Malonyl_CoA-ACP_transAc_FabD"/>
</dbReference>
<protein>
    <recommendedName>
        <fullName evidence="2 6">Malonyl CoA-acyl carrier protein transacylase</fullName>
        <ecNumber evidence="1 6">2.3.1.39</ecNumber>
    </recommendedName>
</protein>
<name>A0A6G9QIE5_9GAMM</name>
<dbReference type="Gene3D" id="3.40.366.10">
    <property type="entry name" value="Malonyl-Coenzyme A Acyl Carrier Protein, domain 2"/>
    <property type="match status" value="1"/>
</dbReference>
<evidence type="ECO:0000313" key="9">
    <source>
        <dbReference type="EMBL" id="QIR14334.1"/>
    </source>
</evidence>
<evidence type="ECO:0000256" key="2">
    <source>
        <dbReference type="ARBA" id="ARBA00018953"/>
    </source>
</evidence>
<dbReference type="Proteomes" id="UP000502608">
    <property type="component" value="Chromosome"/>
</dbReference>
<evidence type="ECO:0000256" key="1">
    <source>
        <dbReference type="ARBA" id="ARBA00013258"/>
    </source>
</evidence>
<reference evidence="9 10" key="1">
    <citation type="submission" date="2020-03" db="EMBL/GenBank/DDBJ databases">
        <title>Complete genome sequence of Shewanella sp.</title>
        <authorList>
            <person name="Kim Y.-S."/>
            <person name="Kim S.-J."/>
            <person name="Jung H.-K."/>
            <person name="Kim K.-H."/>
        </authorList>
    </citation>
    <scope>NUCLEOTIDE SEQUENCE [LARGE SCALE GENOMIC DNA]</scope>
    <source>
        <strain evidence="9 10">PN3F2</strain>
    </source>
</reference>
<dbReference type="InterPro" id="IPR050858">
    <property type="entry name" value="Mal-CoA-ACP_Trans/PKS_FabD"/>
</dbReference>
<evidence type="ECO:0000256" key="5">
    <source>
        <dbReference type="ARBA" id="ARBA00048462"/>
    </source>
</evidence>
<evidence type="ECO:0000256" key="7">
    <source>
        <dbReference type="PIRSR" id="PIRSR000446-1"/>
    </source>
</evidence>
<evidence type="ECO:0000256" key="6">
    <source>
        <dbReference type="PIRNR" id="PIRNR000446"/>
    </source>
</evidence>
<dbReference type="Pfam" id="PF00698">
    <property type="entry name" value="Acyl_transf_1"/>
    <property type="match status" value="1"/>
</dbReference>
<dbReference type="InterPro" id="IPR014043">
    <property type="entry name" value="Acyl_transferase_dom"/>
</dbReference>
<dbReference type="GO" id="GO:0006633">
    <property type="term" value="P:fatty acid biosynthetic process"/>
    <property type="evidence" value="ECO:0007669"/>
    <property type="project" value="TreeGrafter"/>
</dbReference>
<dbReference type="InterPro" id="IPR024925">
    <property type="entry name" value="Malonyl_CoA-ACP_transAc"/>
</dbReference>
<feature type="domain" description="Malonyl-CoA:ACP transacylase (MAT)" evidence="8">
    <location>
        <begin position="7"/>
        <end position="308"/>
    </location>
</feature>
<comment type="similarity">
    <text evidence="6">Belongs to the fabD family.</text>
</comment>
<keyword evidence="4 6" id="KW-0012">Acyltransferase</keyword>
<dbReference type="InterPro" id="IPR001227">
    <property type="entry name" value="Ac_transferase_dom_sf"/>
</dbReference>
<gene>
    <name evidence="9" type="primary">fabD</name>
    <name evidence="9" type="ORF">HBH39_07415</name>
</gene>
<evidence type="ECO:0000259" key="8">
    <source>
        <dbReference type="SMART" id="SM00827"/>
    </source>
</evidence>
<dbReference type="AlphaFoldDB" id="A0A6G9QIE5"/>
<dbReference type="NCBIfam" id="TIGR00128">
    <property type="entry name" value="fabD"/>
    <property type="match status" value="1"/>
</dbReference>
<proteinExistence type="inferred from homology"/>
<dbReference type="GO" id="GO:0005829">
    <property type="term" value="C:cytosol"/>
    <property type="evidence" value="ECO:0007669"/>
    <property type="project" value="TreeGrafter"/>
</dbReference>
<dbReference type="PANTHER" id="PTHR42681:SF1">
    <property type="entry name" value="MALONYL-COA-ACYL CARRIER PROTEIN TRANSACYLASE, MITOCHONDRIAL"/>
    <property type="match status" value="1"/>
</dbReference>
<organism evidence="9 10">
    <name type="scientific">Shewanella aestuarii</name>
    <dbReference type="NCBI Taxonomy" id="1028752"/>
    <lineage>
        <taxon>Bacteria</taxon>
        <taxon>Pseudomonadati</taxon>
        <taxon>Pseudomonadota</taxon>
        <taxon>Gammaproteobacteria</taxon>
        <taxon>Alteromonadales</taxon>
        <taxon>Shewanellaceae</taxon>
        <taxon>Shewanella</taxon>
    </lineage>
</organism>
<dbReference type="Gene3D" id="3.30.70.250">
    <property type="entry name" value="Malonyl-CoA ACP transacylase, ACP-binding"/>
    <property type="match status" value="1"/>
</dbReference>
<dbReference type="RefSeq" id="WP_167676990.1">
    <property type="nucleotide sequence ID" value="NZ_CP050313.1"/>
</dbReference>
<dbReference type="SUPFAM" id="SSF52151">
    <property type="entry name" value="FabD/lysophospholipase-like"/>
    <property type="match status" value="1"/>
</dbReference>
<dbReference type="InterPro" id="IPR016036">
    <property type="entry name" value="Malonyl_transacylase_ACP-bd"/>
</dbReference>
<evidence type="ECO:0000256" key="4">
    <source>
        <dbReference type="ARBA" id="ARBA00023315"/>
    </source>
</evidence>
<dbReference type="InterPro" id="IPR016035">
    <property type="entry name" value="Acyl_Trfase/lysoPLipase"/>
</dbReference>
<dbReference type="EMBL" id="CP050313">
    <property type="protein sequence ID" value="QIR14334.1"/>
    <property type="molecule type" value="Genomic_DNA"/>
</dbReference>
<comment type="catalytic activity">
    <reaction evidence="5 6">
        <text>holo-[ACP] + malonyl-CoA = malonyl-[ACP] + CoA</text>
        <dbReference type="Rhea" id="RHEA:41792"/>
        <dbReference type="Rhea" id="RHEA-COMP:9623"/>
        <dbReference type="Rhea" id="RHEA-COMP:9685"/>
        <dbReference type="ChEBI" id="CHEBI:57287"/>
        <dbReference type="ChEBI" id="CHEBI:57384"/>
        <dbReference type="ChEBI" id="CHEBI:64479"/>
        <dbReference type="ChEBI" id="CHEBI:78449"/>
        <dbReference type="EC" id="2.3.1.39"/>
    </reaction>
</comment>
<feature type="active site" evidence="7">
    <location>
        <position position="92"/>
    </location>
</feature>
<dbReference type="GO" id="GO:0004314">
    <property type="term" value="F:[acyl-carrier-protein] S-malonyltransferase activity"/>
    <property type="evidence" value="ECO:0007669"/>
    <property type="project" value="UniProtKB-EC"/>
</dbReference>
<dbReference type="KEGG" id="saes:HBH39_07415"/>
<dbReference type="FunFam" id="3.30.70.250:FF:000001">
    <property type="entry name" value="Malonyl CoA-acyl carrier protein transacylase"/>
    <property type="match status" value="1"/>
</dbReference>
<dbReference type="EC" id="2.3.1.39" evidence="1 6"/>